<comment type="caution">
    <text evidence="3">The sequence shown here is derived from an EMBL/GenBank/DDBJ whole genome shotgun (WGS) entry which is preliminary data.</text>
</comment>
<dbReference type="AlphaFoldDB" id="S3Z9N0"/>
<dbReference type="EMBL" id="AOPZ01000558">
    <property type="protein sequence ID" value="EPH39289.1"/>
    <property type="molecule type" value="Genomic_DNA"/>
</dbReference>
<evidence type="ECO:0000256" key="1">
    <source>
        <dbReference type="SAM" id="MobiDB-lite"/>
    </source>
</evidence>
<dbReference type="Gene3D" id="3.20.20.80">
    <property type="entry name" value="Glycosidases"/>
    <property type="match status" value="1"/>
</dbReference>
<dbReference type="Proteomes" id="UP000014629">
    <property type="component" value="Unassembled WGS sequence"/>
</dbReference>
<proteinExistence type="predicted"/>
<evidence type="ECO:0000313" key="3">
    <source>
        <dbReference type="EMBL" id="EPH39289.1"/>
    </source>
</evidence>
<name>S3Z9N0_9ACTN</name>
<organism evidence="3 4">
    <name type="scientific">Streptomyces aurantiacus JA 4570</name>
    <dbReference type="NCBI Taxonomy" id="1286094"/>
    <lineage>
        <taxon>Bacteria</taxon>
        <taxon>Bacillati</taxon>
        <taxon>Actinomycetota</taxon>
        <taxon>Actinomycetes</taxon>
        <taxon>Kitasatosporales</taxon>
        <taxon>Streptomycetaceae</taxon>
        <taxon>Streptomyces</taxon>
        <taxon>Streptomyces aurantiacus group</taxon>
    </lineage>
</organism>
<dbReference type="InterPro" id="IPR017853">
    <property type="entry name" value="GH"/>
</dbReference>
<dbReference type="PATRIC" id="fig|1286094.4.peg.7569"/>
<reference evidence="3 4" key="1">
    <citation type="submission" date="2013-02" db="EMBL/GenBank/DDBJ databases">
        <title>Draft Genome Sequence of Streptomyces aurantiacus, Which Produces Setomimycin.</title>
        <authorList>
            <person name="Gruening B.A."/>
            <person name="Praeg A."/>
            <person name="Erxleben A."/>
            <person name="Guenther S."/>
            <person name="Mueller M."/>
        </authorList>
    </citation>
    <scope>NUCLEOTIDE SEQUENCE [LARGE SCALE GENOMIC DNA]</scope>
    <source>
        <strain evidence="3 4">JA 4570</strain>
    </source>
</reference>
<keyword evidence="2" id="KW-0732">Signal</keyword>
<feature type="signal peptide" evidence="2">
    <location>
        <begin position="1"/>
        <end position="19"/>
    </location>
</feature>
<gene>
    <name evidence="3" type="ORF">STRAU_7642</name>
</gene>
<evidence type="ECO:0000313" key="4">
    <source>
        <dbReference type="Proteomes" id="UP000014629"/>
    </source>
</evidence>
<sequence>MSRAGAVAIAMTLALGAAACGPAGPETSGGTGHARLDTEPGRPLPSPLRGVTTDSVVDREQLVRAVSDHSRAPTVRIVFEQDTPVRAYAAAIGRLRPHAYLMGELLDSDALSDFSVSQVRERTEKFVAAYGDRIDVWEIGNELNGSWTGDSPGEINAKVLAAYDVVKEHGGRTALTLNHWSGPDCYEKAWEPTSAYARLMPERLKRGADFVLLSIYETACSPAQHPTADQIGATLVRLGKTFPRAKLGIGEVGAQRKQDGLAKDPGLAEKKRLAQRYYGMQSALEKRVGPRFVGGYFWWYYAEDAVPRDRAASLWPTLDRLLRSL</sequence>
<keyword evidence="4" id="KW-1185">Reference proteome</keyword>
<evidence type="ECO:0000256" key="2">
    <source>
        <dbReference type="SAM" id="SignalP"/>
    </source>
</evidence>
<feature type="chain" id="PRO_5038462764" evidence="2">
    <location>
        <begin position="20"/>
        <end position="325"/>
    </location>
</feature>
<dbReference type="PROSITE" id="PS51257">
    <property type="entry name" value="PROKAR_LIPOPROTEIN"/>
    <property type="match status" value="1"/>
</dbReference>
<dbReference type="SUPFAM" id="SSF51445">
    <property type="entry name" value="(Trans)glycosidases"/>
    <property type="match status" value="1"/>
</dbReference>
<feature type="region of interest" description="Disordered" evidence="1">
    <location>
        <begin position="21"/>
        <end position="51"/>
    </location>
</feature>
<protein>
    <submittedName>
        <fullName evidence="3">Uncharacterized protein</fullName>
    </submittedName>
</protein>
<accession>S3Z9N0</accession>